<evidence type="ECO:0000313" key="6">
    <source>
        <dbReference type="Proteomes" id="UP000095085"/>
    </source>
</evidence>
<evidence type="ECO:0000256" key="3">
    <source>
        <dbReference type="SAM" id="Phobius"/>
    </source>
</evidence>
<accession>A0A1E4RSN7</accession>
<feature type="domain" description="Phosphatidylinositol N-acetylglucosaminyltransferase subunit H conserved" evidence="4">
    <location>
        <begin position="96"/>
        <end position="160"/>
    </location>
</feature>
<dbReference type="Pfam" id="PF10181">
    <property type="entry name" value="PIG-H"/>
    <property type="match status" value="1"/>
</dbReference>
<evidence type="ECO:0000313" key="5">
    <source>
        <dbReference type="EMBL" id="ODV70294.1"/>
    </source>
</evidence>
<dbReference type="InterPro" id="IPR044215">
    <property type="entry name" value="PIG-H"/>
</dbReference>
<dbReference type="OrthoDB" id="6256716at2759"/>
<keyword evidence="3" id="KW-1133">Transmembrane helix</keyword>
<dbReference type="RefSeq" id="XP_020079361.1">
    <property type="nucleotide sequence ID" value="XM_020218267.1"/>
</dbReference>
<dbReference type="PANTHER" id="PTHR15231:SF1">
    <property type="entry name" value="PHOSPHATIDYLINOSITOL N-ACETYLGLUCOSAMINYLTRANSFERASE SUBUNIT H"/>
    <property type="match status" value="1"/>
</dbReference>
<dbReference type="AlphaFoldDB" id="A0A1E4RSN7"/>
<sequence length="218" mass="25374">MSSPKDYILETYPDLKELLNRNNLVKFTVRPKPGIFIKYVKLPLLIILSTILITYLTYLFKFGGYCSILASQLNHKVIVLSSMIMITYCWNEAEDSMTVIKDLGIQLHSSPKWRFFKNPKKSNQNFIPSSDIMDIVIHDIFHGYGQTIFCLYILMKSGDQKASYIGGIQRETNLNPIKVIFPQLMPRKKILLEVYYNSRKVLFGDQIYWRKSNKITKG</sequence>
<dbReference type="InterPro" id="IPR019328">
    <property type="entry name" value="PIGH-H_dom"/>
</dbReference>
<evidence type="ECO:0000259" key="4">
    <source>
        <dbReference type="Pfam" id="PF10181"/>
    </source>
</evidence>
<reference evidence="6" key="1">
    <citation type="submission" date="2016-05" db="EMBL/GenBank/DDBJ databases">
        <title>Comparative genomics of biotechnologically important yeasts.</title>
        <authorList>
            <consortium name="DOE Joint Genome Institute"/>
            <person name="Riley R."/>
            <person name="Haridas S."/>
            <person name="Wolfe K.H."/>
            <person name="Lopes M.R."/>
            <person name="Hittinger C.T."/>
            <person name="Goker M."/>
            <person name="Salamov A."/>
            <person name="Wisecaver J."/>
            <person name="Long T.M."/>
            <person name="Aerts A.L."/>
            <person name="Barry K."/>
            <person name="Choi C."/>
            <person name="Clum A."/>
            <person name="Coughlan A.Y."/>
            <person name="Deshpande S."/>
            <person name="Douglass A.P."/>
            <person name="Hanson S.J."/>
            <person name="Klenk H.-P."/>
            <person name="Labutti K."/>
            <person name="Lapidus A."/>
            <person name="Lindquist E."/>
            <person name="Lipzen A."/>
            <person name="Meier-Kolthoff J.P."/>
            <person name="Ohm R.A."/>
            <person name="Otillar R.P."/>
            <person name="Pangilinan J."/>
            <person name="Peng Y."/>
            <person name="Rokas A."/>
            <person name="Rosa C.A."/>
            <person name="Scheuner C."/>
            <person name="Sibirny A.A."/>
            <person name="Slot J.C."/>
            <person name="Stielow J.B."/>
            <person name="Sun H."/>
            <person name="Kurtzman C.P."/>
            <person name="Blackwell M."/>
            <person name="Grigoriev I.V."/>
            <person name="Jeffries T.W."/>
        </authorList>
    </citation>
    <scope>NUCLEOTIDE SEQUENCE [LARGE SCALE GENOMIC DNA]</scope>
    <source>
        <strain evidence="6">NRRL Y-1933</strain>
    </source>
</reference>
<comment type="pathway">
    <text evidence="1">Glycolipid biosynthesis; glycosylphosphatidylinositol-anchor biosynthesis.</text>
</comment>
<keyword evidence="3" id="KW-0812">Transmembrane</keyword>
<evidence type="ECO:0000256" key="1">
    <source>
        <dbReference type="ARBA" id="ARBA00004687"/>
    </source>
</evidence>
<keyword evidence="3" id="KW-0472">Membrane</keyword>
<name>A0A1E4RSN7_9ASCO</name>
<feature type="transmembrane region" description="Helical" evidence="3">
    <location>
        <begin position="39"/>
        <end position="60"/>
    </location>
</feature>
<protein>
    <recommendedName>
        <fullName evidence="4">Phosphatidylinositol N-acetylglucosaminyltransferase subunit H conserved domain-containing protein</fullName>
    </recommendedName>
</protein>
<evidence type="ECO:0000256" key="2">
    <source>
        <dbReference type="ARBA" id="ARBA00009610"/>
    </source>
</evidence>
<dbReference type="Proteomes" id="UP000095085">
    <property type="component" value="Unassembled WGS sequence"/>
</dbReference>
<organism evidence="5 6">
    <name type="scientific">Hyphopichia burtonii NRRL Y-1933</name>
    <dbReference type="NCBI Taxonomy" id="984485"/>
    <lineage>
        <taxon>Eukaryota</taxon>
        <taxon>Fungi</taxon>
        <taxon>Dikarya</taxon>
        <taxon>Ascomycota</taxon>
        <taxon>Saccharomycotina</taxon>
        <taxon>Pichiomycetes</taxon>
        <taxon>Debaryomycetaceae</taxon>
        <taxon>Hyphopichia</taxon>
    </lineage>
</organism>
<proteinExistence type="inferred from homology"/>
<dbReference type="GO" id="GO:0000506">
    <property type="term" value="C:glycosylphosphatidylinositol-N-acetylglucosaminyltransferase (GPI-GnT) complex"/>
    <property type="evidence" value="ECO:0007669"/>
    <property type="project" value="InterPro"/>
</dbReference>
<gene>
    <name evidence="5" type="ORF">HYPBUDRAFT_103467</name>
</gene>
<comment type="similarity">
    <text evidence="2">Belongs to the PIGH family.</text>
</comment>
<dbReference type="GeneID" id="30992817"/>
<dbReference type="UniPathway" id="UPA00196"/>
<dbReference type="PANTHER" id="PTHR15231">
    <property type="entry name" value="PHOSPHATIDYLINOSITOL N-ACETYLGLUCOSAMINYLTRANSFERASE SUBUNIT H"/>
    <property type="match status" value="1"/>
</dbReference>
<dbReference type="EMBL" id="KV454538">
    <property type="protein sequence ID" value="ODV70294.1"/>
    <property type="molecule type" value="Genomic_DNA"/>
</dbReference>
<dbReference type="GO" id="GO:0006506">
    <property type="term" value="P:GPI anchor biosynthetic process"/>
    <property type="evidence" value="ECO:0007669"/>
    <property type="project" value="UniProtKB-UniPathway"/>
</dbReference>
<dbReference type="STRING" id="984485.A0A1E4RSN7"/>
<keyword evidence="6" id="KW-1185">Reference proteome</keyword>